<evidence type="ECO:0000256" key="3">
    <source>
        <dbReference type="ARBA" id="ARBA00012156"/>
    </source>
</evidence>
<dbReference type="NCBIfam" id="TIGR03725">
    <property type="entry name" value="T6A_YeaZ"/>
    <property type="match status" value="1"/>
</dbReference>
<dbReference type="EC" id="2.3.1.234" evidence="3"/>
<keyword evidence="5" id="KW-0963">Cytoplasm</keyword>
<proteinExistence type="inferred from homology"/>
<keyword evidence="15" id="KW-1185">Reference proteome</keyword>
<organism evidence="14 15">
    <name type="scientific">Aidingimonas halophila</name>
    <dbReference type="NCBI Taxonomy" id="574349"/>
    <lineage>
        <taxon>Bacteria</taxon>
        <taxon>Pseudomonadati</taxon>
        <taxon>Pseudomonadota</taxon>
        <taxon>Gammaproteobacteria</taxon>
        <taxon>Oceanospirillales</taxon>
        <taxon>Halomonadaceae</taxon>
        <taxon>Aidingimonas</taxon>
    </lineage>
</organism>
<evidence type="ECO:0000259" key="13">
    <source>
        <dbReference type="Pfam" id="PF00814"/>
    </source>
</evidence>
<dbReference type="GO" id="GO:0002949">
    <property type="term" value="P:tRNA threonylcarbamoyladenosine modification"/>
    <property type="evidence" value="ECO:0007669"/>
    <property type="project" value="InterPro"/>
</dbReference>
<evidence type="ECO:0000256" key="5">
    <source>
        <dbReference type="ARBA" id="ARBA00022490"/>
    </source>
</evidence>
<dbReference type="InterPro" id="IPR043129">
    <property type="entry name" value="ATPase_NBD"/>
</dbReference>
<dbReference type="STRING" id="574349.SAMN05443545_102206"/>
<dbReference type="InterPro" id="IPR000905">
    <property type="entry name" value="Gcp-like_dom"/>
</dbReference>
<evidence type="ECO:0000256" key="11">
    <source>
        <dbReference type="ARBA" id="ARBA00032446"/>
    </source>
</evidence>
<accession>A0A1H2UPG4</accession>
<dbReference type="GO" id="GO:0046872">
    <property type="term" value="F:metal ion binding"/>
    <property type="evidence" value="ECO:0007669"/>
    <property type="project" value="UniProtKB-KW"/>
</dbReference>
<dbReference type="CDD" id="cd24032">
    <property type="entry name" value="ASKHA_NBD_TsaB"/>
    <property type="match status" value="1"/>
</dbReference>
<evidence type="ECO:0000256" key="7">
    <source>
        <dbReference type="ARBA" id="ARBA00022694"/>
    </source>
</evidence>
<reference evidence="14 15" key="1">
    <citation type="submission" date="2016-10" db="EMBL/GenBank/DDBJ databases">
        <authorList>
            <person name="de Groot N.N."/>
        </authorList>
    </citation>
    <scope>NUCLEOTIDE SEQUENCE [LARGE SCALE GENOMIC DNA]</scope>
    <source>
        <strain evidence="14 15">DSM 19219</strain>
    </source>
</reference>
<comment type="similarity">
    <text evidence="2">Belongs to the KAE1 / TsaD family. TsaB subfamily.</text>
</comment>
<dbReference type="GO" id="GO:0005829">
    <property type="term" value="C:cytosol"/>
    <property type="evidence" value="ECO:0007669"/>
    <property type="project" value="TreeGrafter"/>
</dbReference>
<evidence type="ECO:0000256" key="6">
    <source>
        <dbReference type="ARBA" id="ARBA00022679"/>
    </source>
</evidence>
<keyword evidence="8" id="KW-0479">Metal-binding</keyword>
<dbReference type="FunFam" id="3.30.420.40:FF:000097">
    <property type="entry name" value="tRNA threonylcarbamoyladenosine biosynthesis protein TsaB"/>
    <property type="match status" value="1"/>
</dbReference>
<dbReference type="InterPro" id="IPR022496">
    <property type="entry name" value="T6A_TsaB"/>
</dbReference>
<dbReference type="EMBL" id="FNNI01000002">
    <property type="protein sequence ID" value="SDW58036.1"/>
    <property type="molecule type" value="Genomic_DNA"/>
</dbReference>
<keyword evidence="6" id="KW-0808">Transferase</keyword>
<dbReference type="Gene3D" id="3.30.420.40">
    <property type="match status" value="2"/>
</dbReference>
<dbReference type="SUPFAM" id="SSF53067">
    <property type="entry name" value="Actin-like ATPase domain"/>
    <property type="match status" value="2"/>
</dbReference>
<keyword evidence="9" id="KW-0408">Iron</keyword>
<evidence type="ECO:0000256" key="9">
    <source>
        <dbReference type="ARBA" id="ARBA00023004"/>
    </source>
</evidence>
<evidence type="ECO:0000256" key="8">
    <source>
        <dbReference type="ARBA" id="ARBA00022723"/>
    </source>
</evidence>
<protein>
    <recommendedName>
        <fullName evidence="4">tRNA threonylcarbamoyladenosine biosynthesis protein TsaB</fullName>
        <ecNumber evidence="3">2.3.1.234</ecNumber>
    </recommendedName>
    <alternativeName>
        <fullName evidence="11">t(6)A37 threonylcarbamoyladenosine biosynthesis protein TsaB</fullName>
    </alternativeName>
</protein>
<evidence type="ECO:0000256" key="1">
    <source>
        <dbReference type="ARBA" id="ARBA00004496"/>
    </source>
</evidence>
<evidence type="ECO:0000256" key="12">
    <source>
        <dbReference type="ARBA" id="ARBA00048117"/>
    </source>
</evidence>
<dbReference type="Pfam" id="PF00814">
    <property type="entry name" value="TsaD"/>
    <property type="match status" value="1"/>
</dbReference>
<evidence type="ECO:0000313" key="14">
    <source>
        <dbReference type="EMBL" id="SDW58036.1"/>
    </source>
</evidence>
<evidence type="ECO:0000256" key="10">
    <source>
        <dbReference type="ARBA" id="ARBA00023315"/>
    </source>
</evidence>
<dbReference type="AlphaFoldDB" id="A0A1H2UPG4"/>
<name>A0A1H2UPG4_9GAMM</name>
<comment type="subcellular location">
    <subcellularLocation>
        <location evidence="1">Cytoplasm</location>
    </subcellularLocation>
</comment>
<dbReference type="GO" id="GO:0061711">
    <property type="term" value="F:tRNA N(6)-L-threonylcarbamoyladenine synthase activity"/>
    <property type="evidence" value="ECO:0007669"/>
    <property type="project" value="UniProtKB-EC"/>
</dbReference>
<dbReference type="PANTHER" id="PTHR11735">
    <property type="entry name" value="TRNA N6-ADENOSINE THREONYLCARBAMOYLTRANSFERASE"/>
    <property type="match status" value="1"/>
</dbReference>
<evidence type="ECO:0000313" key="15">
    <source>
        <dbReference type="Proteomes" id="UP000198500"/>
    </source>
</evidence>
<keyword evidence="10" id="KW-0012">Acyltransferase</keyword>
<dbReference type="PANTHER" id="PTHR11735:SF11">
    <property type="entry name" value="TRNA THREONYLCARBAMOYLADENOSINE BIOSYNTHESIS PROTEIN TSAB"/>
    <property type="match status" value="1"/>
</dbReference>
<feature type="domain" description="Gcp-like" evidence="13">
    <location>
        <begin position="55"/>
        <end position="208"/>
    </location>
</feature>
<comment type="catalytic activity">
    <reaction evidence="12">
        <text>L-threonylcarbamoyladenylate + adenosine(37) in tRNA = N(6)-L-threonylcarbamoyladenosine(37) in tRNA + AMP + H(+)</text>
        <dbReference type="Rhea" id="RHEA:37059"/>
        <dbReference type="Rhea" id="RHEA-COMP:10162"/>
        <dbReference type="Rhea" id="RHEA-COMP:10163"/>
        <dbReference type="ChEBI" id="CHEBI:15378"/>
        <dbReference type="ChEBI" id="CHEBI:73682"/>
        <dbReference type="ChEBI" id="CHEBI:74411"/>
        <dbReference type="ChEBI" id="CHEBI:74418"/>
        <dbReference type="ChEBI" id="CHEBI:456215"/>
        <dbReference type="EC" id="2.3.1.234"/>
    </reaction>
</comment>
<keyword evidence="7" id="KW-0819">tRNA processing</keyword>
<gene>
    <name evidence="14" type="ORF">SAMN05443545_102206</name>
</gene>
<dbReference type="PRINTS" id="PR00789">
    <property type="entry name" value="OSIALOPTASE"/>
</dbReference>
<evidence type="ECO:0000256" key="2">
    <source>
        <dbReference type="ARBA" id="ARBA00010493"/>
    </source>
</evidence>
<sequence length="251" mass="26976">MTSHAASLTHSKGEITTSMPTLLALDASSNACSVALMHRPAGAEADEVSARLSLTPREHTHRLMPMIDDLLAEASLTVEDLDAIAYGHGPGSFTGLRIAAGIAQGLAYGAEKPLIGVSTLAAMAYAAHRQYHLRYVIPALDARMGEIYVGAYYCHQGQLTPLMDEAVMSPEALSLPAGQEDVDWVGVGSGWKLWSSMPAQLQAEIGQHIEDLAPVAEDMAYLASREYLAGQGQSPHLVQPVYLRDKVAWRR</sequence>
<dbReference type="InterPro" id="IPR017861">
    <property type="entry name" value="KAE1/TsaD"/>
</dbReference>
<evidence type="ECO:0000256" key="4">
    <source>
        <dbReference type="ARBA" id="ARBA00019012"/>
    </source>
</evidence>
<dbReference type="Proteomes" id="UP000198500">
    <property type="component" value="Unassembled WGS sequence"/>
</dbReference>